<reference evidence="1 2" key="1">
    <citation type="submission" date="2017-11" db="EMBL/GenBank/DDBJ databases">
        <authorList>
            <person name="Han C.G."/>
        </authorList>
    </citation>
    <scope>NUCLEOTIDE SEQUENCE [LARGE SCALE GENOMIC DNA]</scope>
    <source>
        <strain evidence="1 2">ANC 5347</strain>
    </source>
</reference>
<dbReference type="AlphaFoldDB" id="A0A2H9UMU1"/>
<gene>
    <name evidence="1" type="ORF">CU320_05035</name>
</gene>
<sequence>MSTLNSPQNRPRSKKITGGRVPCIVYLPKEEVEAIDKVVHKTGMSRSSIIAQTYYQGQQSNNKDECHEKAKA</sequence>
<name>A0A2H9UMU1_9GAMM</name>
<organism evidence="1 2">
    <name type="scientific">Acinetobacter pseudolwoffii</name>
    <dbReference type="NCBI Taxonomy" id="2053287"/>
    <lineage>
        <taxon>Bacteria</taxon>
        <taxon>Pseudomonadati</taxon>
        <taxon>Pseudomonadota</taxon>
        <taxon>Gammaproteobacteria</taxon>
        <taxon>Moraxellales</taxon>
        <taxon>Moraxellaceae</taxon>
        <taxon>Acinetobacter</taxon>
    </lineage>
</organism>
<evidence type="ECO:0000313" key="2">
    <source>
        <dbReference type="Proteomes" id="UP000242351"/>
    </source>
</evidence>
<dbReference type="Proteomes" id="UP000242351">
    <property type="component" value="Unassembled WGS sequence"/>
</dbReference>
<protein>
    <submittedName>
        <fullName evidence="1">Uncharacterized protein</fullName>
    </submittedName>
</protein>
<accession>A0A2H9UMU1</accession>
<dbReference type="EMBL" id="PGOZ01000004">
    <property type="protein sequence ID" value="PJI33015.1"/>
    <property type="molecule type" value="Genomic_DNA"/>
</dbReference>
<comment type="caution">
    <text evidence="1">The sequence shown here is derived from an EMBL/GenBank/DDBJ whole genome shotgun (WGS) entry which is preliminary data.</text>
</comment>
<dbReference type="CDD" id="cd21631">
    <property type="entry name" value="RHH_CopG_NikR-like"/>
    <property type="match status" value="1"/>
</dbReference>
<proteinExistence type="predicted"/>
<dbReference type="RefSeq" id="WP_100357397.1">
    <property type="nucleotide sequence ID" value="NZ_PGOZ01000004.1"/>
</dbReference>
<reference evidence="1 2" key="2">
    <citation type="submission" date="2017-12" db="EMBL/GenBank/DDBJ databases">
        <title>Revising the taxonomy of the Acinetobacter lwoffii group: the description of Acinetobacter pseudolwoffii sp. nov. and emended description of Acinetobacter lwoffii.</title>
        <authorList>
            <person name="Nemec A."/>
        </authorList>
    </citation>
    <scope>NUCLEOTIDE SEQUENCE [LARGE SCALE GENOMIC DNA]</scope>
    <source>
        <strain evidence="1 2">ANC 5347</strain>
    </source>
</reference>
<evidence type="ECO:0000313" key="1">
    <source>
        <dbReference type="EMBL" id="PJI33015.1"/>
    </source>
</evidence>